<dbReference type="Proteomes" id="UP000267821">
    <property type="component" value="Unassembled WGS sequence"/>
</dbReference>
<dbReference type="STRING" id="1051890.A0A3N4LAL3"/>
<organism evidence="1 2">
    <name type="scientific">Terfezia boudieri ATCC MYA-4762</name>
    <dbReference type="NCBI Taxonomy" id="1051890"/>
    <lineage>
        <taxon>Eukaryota</taxon>
        <taxon>Fungi</taxon>
        <taxon>Dikarya</taxon>
        <taxon>Ascomycota</taxon>
        <taxon>Pezizomycotina</taxon>
        <taxon>Pezizomycetes</taxon>
        <taxon>Pezizales</taxon>
        <taxon>Pezizaceae</taxon>
        <taxon>Terfezia</taxon>
    </lineage>
</organism>
<protein>
    <submittedName>
        <fullName evidence="1">Uncharacterized protein</fullName>
    </submittedName>
</protein>
<accession>A0A3N4LAL3</accession>
<reference evidence="1 2" key="1">
    <citation type="journal article" date="2018" name="Nat. Ecol. Evol.">
        <title>Pezizomycetes genomes reveal the molecular basis of ectomycorrhizal truffle lifestyle.</title>
        <authorList>
            <person name="Murat C."/>
            <person name="Payen T."/>
            <person name="Noel B."/>
            <person name="Kuo A."/>
            <person name="Morin E."/>
            <person name="Chen J."/>
            <person name="Kohler A."/>
            <person name="Krizsan K."/>
            <person name="Balestrini R."/>
            <person name="Da Silva C."/>
            <person name="Montanini B."/>
            <person name="Hainaut M."/>
            <person name="Levati E."/>
            <person name="Barry K.W."/>
            <person name="Belfiori B."/>
            <person name="Cichocki N."/>
            <person name="Clum A."/>
            <person name="Dockter R.B."/>
            <person name="Fauchery L."/>
            <person name="Guy J."/>
            <person name="Iotti M."/>
            <person name="Le Tacon F."/>
            <person name="Lindquist E.A."/>
            <person name="Lipzen A."/>
            <person name="Malagnac F."/>
            <person name="Mello A."/>
            <person name="Molinier V."/>
            <person name="Miyauchi S."/>
            <person name="Poulain J."/>
            <person name="Riccioni C."/>
            <person name="Rubini A."/>
            <person name="Sitrit Y."/>
            <person name="Splivallo R."/>
            <person name="Traeger S."/>
            <person name="Wang M."/>
            <person name="Zifcakova L."/>
            <person name="Wipf D."/>
            <person name="Zambonelli A."/>
            <person name="Paolocci F."/>
            <person name="Nowrousian M."/>
            <person name="Ottonello S."/>
            <person name="Baldrian P."/>
            <person name="Spatafora J.W."/>
            <person name="Henrissat B."/>
            <person name="Nagy L.G."/>
            <person name="Aury J.M."/>
            <person name="Wincker P."/>
            <person name="Grigoriev I.V."/>
            <person name="Bonfante P."/>
            <person name="Martin F.M."/>
        </authorList>
    </citation>
    <scope>NUCLEOTIDE SEQUENCE [LARGE SCALE GENOMIC DNA]</scope>
    <source>
        <strain evidence="1 2">ATCC MYA-4762</strain>
    </source>
</reference>
<dbReference type="InParanoid" id="A0A3N4LAL3"/>
<proteinExistence type="predicted"/>
<evidence type="ECO:0000313" key="1">
    <source>
        <dbReference type="EMBL" id="RPB19686.1"/>
    </source>
</evidence>
<sequence length="107" mass="11619">MGPEDTVTCWKKLFEELAPIMMHHNLQTTAVEAAQRATDAADGVAFAIQNWDRPHLVRCPGPPAASGNNYGLPDGSGHFPALVLFWKVARIRGLGQDLGREAGLEKL</sequence>
<keyword evidence="2" id="KW-1185">Reference proteome</keyword>
<dbReference type="EMBL" id="ML121585">
    <property type="protein sequence ID" value="RPB19686.1"/>
    <property type="molecule type" value="Genomic_DNA"/>
</dbReference>
<dbReference type="AlphaFoldDB" id="A0A3N4LAL3"/>
<name>A0A3N4LAL3_9PEZI</name>
<gene>
    <name evidence="1" type="ORF">L211DRAFT_852982</name>
</gene>
<evidence type="ECO:0000313" key="2">
    <source>
        <dbReference type="Proteomes" id="UP000267821"/>
    </source>
</evidence>